<reference evidence="2" key="1">
    <citation type="submission" date="2016-06" db="EMBL/GenBank/DDBJ databases">
        <authorList>
            <person name="Cuomo C."/>
            <person name="Litvintseva A."/>
            <person name="Heitman J."/>
            <person name="Chen Y."/>
            <person name="Sun S."/>
            <person name="Springer D."/>
            <person name="Dromer F."/>
            <person name="Young S."/>
            <person name="Zeng Q."/>
            <person name="Chapman S."/>
            <person name="Gujja S."/>
            <person name="Saif S."/>
            <person name="Birren B."/>
        </authorList>
    </citation>
    <scope>NUCLEOTIDE SEQUENCE</scope>
    <source>
        <strain evidence="2">CBS 7841</strain>
    </source>
</reference>
<dbReference type="VEuPathDB" id="FungiDB:L203_00643"/>
<dbReference type="InterPro" id="IPR053013">
    <property type="entry name" value="LAT"/>
</dbReference>
<dbReference type="AlphaFoldDB" id="A0A1E3J095"/>
<dbReference type="Gene3D" id="3.40.630.30">
    <property type="match status" value="1"/>
</dbReference>
<keyword evidence="3" id="KW-1185">Reference proteome</keyword>
<sequence>MDSTALPHSSSPNLHLTHPTTDECVKIWKETFPLWGDSLTLPTYLSESQFLTTVPLAKDGGMTTWILVDKSLAPNQRPILCSCETFRKRSVTSDANGTLKEAIIHGIASVFCPLQYRHRGYGARHMVELAKVLRGWQSEYGKPVGSVLYSDIGNLYYAKLGWKANGSNWHLHFAPVEMEWPARAQEIAVDNLGELCRRDEEMVRVAMEQQDGSSKLRMVVLPDLGHMLWHISKEEFACQYIFGKTPRVKGAMAGIPGQQVWVVWTHRYYKHPREQIASNVLYILRLVMEGDETANKAHGIQEKCQSMVAEERVASLHAVLQAARLEAAKWKLDHVKLWEPSPLVQSLIARYGPEYMRYDRQEESLASALWYDEDEVRKDVVWINNEHYAWC</sequence>
<dbReference type="OrthoDB" id="2020070at2759"/>
<reference evidence="2" key="2">
    <citation type="journal article" date="2022" name="Elife">
        <title>Obligate sexual reproduction of a homothallic fungus closely related to the Cryptococcus pathogenic species complex.</title>
        <authorList>
            <person name="Passer A.R."/>
            <person name="Clancey S.A."/>
            <person name="Shea T."/>
            <person name="David-Palma M."/>
            <person name="Averette A.F."/>
            <person name="Boekhout T."/>
            <person name="Porcel B.M."/>
            <person name="Nowrousian M."/>
            <person name="Cuomo C.A."/>
            <person name="Sun S."/>
            <person name="Heitman J."/>
            <person name="Coelho M.A."/>
        </authorList>
    </citation>
    <scope>NUCLEOTIDE SEQUENCE</scope>
    <source>
        <strain evidence="2">CBS 7841</strain>
    </source>
</reference>
<feature type="domain" description="LYC1 C-terminal" evidence="1">
    <location>
        <begin position="174"/>
        <end position="391"/>
    </location>
</feature>
<dbReference type="GeneID" id="91085066"/>
<reference evidence="2" key="3">
    <citation type="submission" date="2024-01" db="EMBL/GenBank/DDBJ databases">
        <authorList>
            <person name="Coelho M.A."/>
            <person name="David-Palma M."/>
            <person name="Shea T."/>
            <person name="Sun S."/>
            <person name="Cuomo C.A."/>
            <person name="Heitman J."/>
        </authorList>
    </citation>
    <scope>NUCLEOTIDE SEQUENCE</scope>
    <source>
        <strain evidence="2">CBS 7841</strain>
    </source>
</reference>
<name>A0A1E3J095_9TREE</name>
<dbReference type="RefSeq" id="XP_066066402.1">
    <property type="nucleotide sequence ID" value="XM_066210305.1"/>
</dbReference>
<accession>A0A1E3J095</accession>
<dbReference type="PANTHER" id="PTHR34815:SF2">
    <property type="entry name" value="N-ACETYLTRANSFERASE DOMAIN-CONTAINING PROTEIN"/>
    <property type="match status" value="1"/>
</dbReference>
<dbReference type="Proteomes" id="UP000094043">
    <property type="component" value="Chromosome 1"/>
</dbReference>
<evidence type="ECO:0000313" key="2">
    <source>
        <dbReference type="EMBL" id="WVN85702.1"/>
    </source>
</evidence>
<evidence type="ECO:0000259" key="1">
    <source>
        <dbReference type="Pfam" id="PF22998"/>
    </source>
</evidence>
<evidence type="ECO:0000313" key="3">
    <source>
        <dbReference type="Proteomes" id="UP000094043"/>
    </source>
</evidence>
<dbReference type="InterPro" id="IPR055100">
    <property type="entry name" value="GNAT_LYC1-like"/>
</dbReference>
<organism evidence="2 3">
    <name type="scientific">Cryptococcus depauperatus CBS 7841</name>
    <dbReference type="NCBI Taxonomy" id="1295531"/>
    <lineage>
        <taxon>Eukaryota</taxon>
        <taxon>Fungi</taxon>
        <taxon>Dikarya</taxon>
        <taxon>Basidiomycota</taxon>
        <taxon>Agaricomycotina</taxon>
        <taxon>Tremellomycetes</taxon>
        <taxon>Tremellales</taxon>
        <taxon>Cryptococcaceae</taxon>
        <taxon>Cryptococcus</taxon>
    </lineage>
</organism>
<protein>
    <recommendedName>
        <fullName evidence="1">LYC1 C-terminal domain-containing protein</fullName>
    </recommendedName>
</protein>
<dbReference type="PANTHER" id="PTHR34815">
    <property type="entry name" value="LYSINE ACETYLTRANSFERASE"/>
    <property type="match status" value="1"/>
</dbReference>
<proteinExistence type="predicted"/>
<dbReference type="KEGG" id="cdep:91085066"/>
<dbReference type="Pfam" id="PF22998">
    <property type="entry name" value="GNAT_LYC1-like"/>
    <property type="match status" value="1"/>
</dbReference>
<dbReference type="EMBL" id="CP143784">
    <property type="protein sequence ID" value="WVN85702.1"/>
    <property type="molecule type" value="Genomic_DNA"/>
</dbReference>
<gene>
    <name evidence="2" type="ORF">L203_100852</name>
</gene>